<evidence type="ECO:0000256" key="4">
    <source>
        <dbReference type="ARBA" id="ARBA00022475"/>
    </source>
</evidence>
<keyword evidence="7 10" id="KW-0472">Membrane</keyword>
<protein>
    <submittedName>
        <fullName evidence="11">Small multidrug resistance pump</fullName>
    </submittedName>
</protein>
<proteinExistence type="inferred from homology"/>
<dbReference type="PANTHER" id="PTHR30561:SF1">
    <property type="entry name" value="MULTIDRUG TRANSPORTER EMRE"/>
    <property type="match status" value="1"/>
</dbReference>
<reference evidence="12" key="1">
    <citation type="submission" date="2017-06" db="EMBL/GenBank/DDBJ databases">
        <authorList>
            <person name="Varghese N."/>
            <person name="Submissions S."/>
        </authorList>
    </citation>
    <scope>NUCLEOTIDE SEQUENCE [LARGE SCALE GENOMIC DNA]</scope>
    <source>
        <strain evidence="12">JCM 23211</strain>
    </source>
</reference>
<evidence type="ECO:0000256" key="9">
    <source>
        <dbReference type="RuleBase" id="RU003942"/>
    </source>
</evidence>
<keyword evidence="4" id="KW-1003">Cell membrane</keyword>
<dbReference type="Proteomes" id="UP000198327">
    <property type="component" value="Unassembled WGS sequence"/>
</dbReference>
<gene>
    <name evidence="11" type="ORF">SAMN05421642_104184</name>
</gene>
<dbReference type="GO" id="GO:0022857">
    <property type="term" value="F:transmembrane transporter activity"/>
    <property type="evidence" value="ECO:0007669"/>
    <property type="project" value="InterPro"/>
</dbReference>
<dbReference type="InterPro" id="IPR045324">
    <property type="entry name" value="Small_multidrug_res"/>
</dbReference>
<dbReference type="PANTHER" id="PTHR30561">
    <property type="entry name" value="SMR FAMILY PROTON-DEPENDENT DRUG EFFLUX TRANSPORTER SUGE"/>
    <property type="match status" value="1"/>
</dbReference>
<feature type="transmembrane region" description="Helical" evidence="10">
    <location>
        <begin position="40"/>
        <end position="59"/>
    </location>
</feature>
<evidence type="ECO:0000256" key="7">
    <source>
        <dbReference type="ARBA" id="ARBA00023136"/>
    </source>
</evidence>
<keyword evidence="6 10" id="KW-1133">Transmembrane helix</keyword>
<keyword evidence="12" id="KW-1185">Reference proteome</keyword>
<dbReference type="STRING" id="398843.A3K89_16650"/>
<feature type="transmembrane region" description="Helical" evidence="10">
    <location>
        <begin position="12"/>
        <end position="34"/>
    </location>
</feature>
<evidence type="ECO:0000313" key="12">
    <source>
        <dbReference type="Proteomes" id="UP000198327"/>
    </source>
</evidence>
<organism evidence="11 12">
    <name type="scientific">Rhodococcoides kyotonense</name>
    <dbReference type="NCBI Taxonomy" id="398843"/>
    <lineage>
        <taxon>Bacteria</taxon>
        <taxon>Bacillati</taxon>
        <taxon>Actinomycetota</taxon>
        <taxon>Actinomycetes</taxon>
        <taxon>Mycobacteriales</taxon>
        <taxon>Nocardiaceae</taxon>
        <taxon>Rhodococcoides</taxon>
    </lineage>
</organism>
<dbReference type="InterPro" id="IPR037185">
    <property type="entry name" value="EmrE-like"/>
</dbReference>
<dbReference type="EMBL" id="FZOW01000004">
    <property type="protein sequence ID" value="SNS67142.1"/>
    <property type="molecule type" value="Genomic_DNA"/>
</dbReference>
<comment type="similarity">
    <text evidence="2">Belongs to the drug/metabolite transporter (DMT) superfamily. Small multidrug resistance (SMR) (TC 2.A.7.1) family. Mmr subfamily.</text>
</comment>
<evidence type="ECO:0000256" key="6">
    <source>
        <dbReference type="ARBA" id="ARBA00022989"/>
    </source>
</evidence>
<sequence>MRALVGRSVSNKYWVLLASAITVEVAASLSMKAAVDAPGWYAVVVAGYGASFVFLSMILRGGAPIGKTYGIWAAAGIALTAVLGAVLFGELLTVPMVAGIVLVIAGVVLVEFGAGRAGEVRA</sequence>
<dbReference type="Pfam" id="PF00893">
    <property type="entry name" value="Multi_Drug_Res"/>
    <property type="match status" value="1"/>
</dbReference>
<evidence type="ECO:0000256" key="3">
    <source>
        <dbReference type="ARBA" id="ARBA00022448"/>
    </source>
</evidence>
<name>A0A239GEJ0_9NOCA</name>
<evidence type="ECO:0000256" key="5">
    <source>
        <dbReference type="ARBA" id="ARBA00022692"/>
    </source>
</evidence>
<dbReference type="GO" id="GO:0005886">
    <property type="term" value="C:plasma membrane"/>
    <property type="evidence" value="ECO:0007669"/>
    <property type="project" value="UniProtKB-SubCell"/>
</dbReference>
<keyword evidence="5 9" id="KW-0812">Transmembrane</keyword>
<keyword evidence="8" id="KW-0046">Antibiotic resistance</keyword>
<dbReference type="SUPFAM" id="SSF103481">
    <property type="entry name" value="Multidrug resistance efflux transporter EmrE"/>
    <property type="match status" value="1"/>
</dbReference>
<dbReference type="Gene3D" id="1.10.3730.20">
    <property type="match status" value="1"/>
</dbReference>
<evidence type="ECO:0000313" key="11">
    <source>
        <dbReference type="EMBL" id="SNS67142.1"/>
    </source>
</evidence>
<comment type="subcellular location">
    <subcellularLocation>
        <location evidence="1 9">Cell membrane</location>
        <topology evidence="1 9">Multi-pass membrane protein</topology>
    </subcellularLocation>
</comment>
<keyword evidence="3" id="KW-0813">Transport</keyword>
<feature type="transmembrane region" description="Helical" evidence="10">
    <location>
        <begin position="71"/>
        <end position="88"/>
    </location>
</feature>
<evidence type="ECO:0000256" key="2">
    <source>
        <dbReference type="ARBA" id="ARBA00007822"/>
    </source>
</evidence>
<feature type="transmembrane region" description="Helical" evidence="10">
    <location>
        <begin position="94"/>
        <end position="114"/>
    </location>
</feature>
<dbReference type="GO" id="GO:0046677">
    <property type="term" value="P:response to antibiotic"/>
    <property type="evidence" value="ECO:0007669"/>
    <property type="project" value="UniProtKB-KW"/>
</dbReference>
<dbReference type="AlphaFoldDB" id="A0A239GEJ0"/>
<evidence type="ECO:0000256" key="1">
    <source>
        <dbReference type="ARBA" id="ARBA00004651"/>
    </source>
</evidence>
<evidence type="ECO:0000256" key="10">
    <source>
        <dbReference type="SAM" id="Phobius"/>
    </source>
</evidence>
<evidence type="ECO:0000256" key="8">
    <source>
        <dbReference type="ARBA" id="ARBA00023251"/>
    </source>
</evidence>
<accession>A0A239GEJ0</accession>
<dbReference type="InterPro" id="IPR000390">
    <property type="entry name" value="Small_drug/metabolite_transptr"/>
</dbReference>